<proteinExistence type="predicted"/>
<protein>
    <submittedName>
        <fullName evidence="1">Uncharacterized protein</fullName>
    </submittedName>
</protein>
<evidence type="ECO:0000313" key="1">
    <source>
        <dbReference type="EMBL" id="TNN68498.1"/>
    </source>
</evidence>
<gene>
    <name evidence="1" type="ORF">EYF80_021283</name>
</gene>
<keyword evidence="2" id="KW-1185">Reference proteome</keyword>
<name>A0A4Z2HRX1_9TELE</name>
<comment type="caution">
    <text evidence="1">The sequence shown here is derived from an EMBL/GenBank/DDBJ whole genome shotgun (WGS) entry which is preliminary data.</text>
</comment>
<dbReference type="OrthoDB" id="10643091at2759"/>
<dbReference type="EMBL" id="SRLO01000189">
    <property type="protein sequence ID" value="TNN68498.1"/>
    <property type="molecule type" value="Genomic_DNA"/>
</dbReference>
<sequence length="122" mass="13325">MGTVERVLGAERFPLARLQTDLNVGLQSPQAAQRCGPKTSEGSIEAHVEISFKQHQVCPLQGRVQIRPRLYGNTTGRCQDVGSLGVGVQLRPPPVFIHRRPPIPPPGPSLAGSVFLNRERIM</sequence>
<evidence type="ECO:0000313" key="2">
    <source>
        <dbReference type="Proteomes" id="UP000314294"/>
    </source>
</evidence>
<organism evidence="1 2">
    <name type="scientific">Liparis tanakae</name>
    <name type="common">Tanaka's snailfish</name>
    <dbReference type="NCBI Taxonomy" id="230148"/>
    <lineage>
        <taxon>Eukaryota</taxon>
        <taxon>Metazoa</taxon>
        <taxon>Chordata</taxon>
        <taxon>Craniata</taxon>
        <taxon>Vertebrata</taxon>
        <taxon>Euteleostomi</taxon>
        <taxon>Actinopterygii</taxon>
        <taxon>Neopterygii</taxon>
        <taxon>Teleostei</taxon>
        <taxon>Neoteleostei</taxon>
        <taxon>Acanthomorphata</taxon>
        <taxon>Eupercaria</taxon>
        <taxon>Perciformes</taxon>
        <taxon>Cottioidei</taxon>
        <taxon>Cottales</taxon>
        <taxon>Liparidae</taxon>
        <taxon>Liparis</taxon>
    </lineage>
</organism>
<dbReference type="Proteomes" id="UP000314294">
    <property type="component" value="Unassembled WGS sequence"/>
</dbReference>
<dbReference type="AlphaFoldDB" id="A0A4Z2HRX1"/>
<reference evidence="1 2" key="1">
    <citation type="submission" date="2019-03" db="EMBL/GenBank/DDBJ databases">
        <title>First draft genome of Liparis tanakae, snailfish: a comprehensive survey of snailfish specific genes.</title>
        <authorList>
            <person name="Kim W."/>
            <person name="Song I."/>
            <person name="Jeong J.-H."/>
            <person name="Kim D."/>
            <person name="Kim S."/>
            <person name="Ryu S."/>
            <person name="Song J.Y."/>
            <person name="Lee S.K."/>
        </authorList>
    </citation>
    <scope>NUCLEOTIDE SEQUENCE [LARGE SCALE GENOMIC DNA]</scope>
    <source>
        <tissue evidence="1">Muscle</tissue>
    </source>
</reference>
<accession>A0A4Z2HRX1</accession>